<dbReference type="NCBIfam" id="TIGR02241">
    <property type="entry name" value="conserved hypothetical phage tail region protein"/>
    <property type="match status" value="1"/>
</dbReference>
<dbReference type="Proteomes" id="UP000503129">
    <property type="component" value="Plasmid pBOCT2"/>
</dbReference>
<dbReference type="InterPro" id="IPR011747">
    <property type="entry name" value="CHP02241"/>
</dbReference>
<geneLocation type="plasmid" evidence="2">
    <name>pboct2</name>
</geneLocation>
<keyword evidence="2" id="KW-1185">Reference proteome</keyword>
<name>A0A856MR41_9CYAN</name>
<dbReference type="InterPro" id="IPR010667">
    <property type="entry name" value="Phage_T4_Gp19"/>
</dbReference>
<sequence>MATLSNIEFLTAHNFYLELILDGSGQADAVFLECQGFQCTQDVIEVCEVTSNKWGQAQKGLPVRTKVPGNVKIGNLTLRRGASNSLTFWNWFKAVQEGNWANQRQDLALNILNKATQRKARYELSGAWPTNYKISDVNARSNELALEELEIAFEGFKRTM</sequence>
<dbReference type="KEGG" id="bsen:DP114_34190"/>
<dbReference type="PANTHER" id="PTHR38009">
    <property type="entry name" value="CONSERVED HYPOTHETICAL PHAGE TAIL PROTEIN"/>
    <property type="match status" value="1"/>
</dbReference>
<proteinExistence type="predicted"/>
<organism evidence="1 2">
    <name type="scientific">Brasilonema sennae CENA114</name>
    <dbReference type="NCBI Taxonomy" id="415709"/>
    <lineage>
        <taxon>Bacteria</taxon>
        <taxon>Bacillati</taxon>
        <taxon>Cyanobacteriota</taxon>
        <taxon>Cyanophyceae</taxon>
        <taxon>Nostocales</taxon>
        <taxon>Scytonemataceae</taxon>
        <taxon>Brasilonema</taxon>
        <taxon>Bromeliae group (in: Brasilonema)</taxon>
    </lineage>
</organism>
<dbReference type="Pfam" id="PF06841">
    <property type="entry name" value="Phage_T4_gp19"/>
    <property type="match status" value="1"/>
</dbReference>
<dbReference type="RefSeq" id="WP_169267093.1">
    <property type="nucleotide sequence ID" value="NZ_CAWOXK010000003.1"/>
</dbReference>
<protein>
    <submittedName>
        <fullName evidence="1">Phage tail protein</fullName>
    </submittedName>
</protein>
<dbReference type="GO" id="GO:0005198">
    <property type="term" value="F:structural molecule activity"/>
    <property type="evidence" value="ECO:0007669"/>
    <property type="project" value="InterPro"/>
</dbReference>
<keyword evidence="1" id="KW-0614">Plasmid</keyword>
<evidence type="ECO:0000313" key="2">
    <source>
        <dbReference type="Proteomes" id="UP000503129"/>
    </source>
</evidence>
<dbReference type="PANTHER" id="PTHR38009:SF1">
    <property type="entry name" value="CONSERVED HYPOTHETICAL PHAGE TAIL PROTEIN"/>
    <property type="match status" value="1"/>
</dbReference>
<accession>A0A856MR41</accession>
<dbReference type="AlphaFoldDB" id="A0A856MR41"/>
<gene>
    <name evidence="1" type="ORF">DP114_34190</name>
</gene>
<evidence type="ECO:0000313" key="1">
    <source>
        <dbReference type="EMBL" id="QDL12794.1"/>
    </source>
</evidence>
<reference evidence="1 2" key="1">
    <citation type="submission" date="2018-06" db="EMBL/GenBank/DDBJ databases">
        <title>Comparative genomics of Brasilonema spp. strains.</title>
        <authorList>
            <person name="Alvarenga D.O."/>
            <person name="Fiore M.F."/>
            <person name="Varani A.M."/>
        </authorList>
    </citation>
    <scope>NUCLEOTIDE SEQUENCE [LARGE SCALE GENOMIC DNA]</scope>
    <source>
        <strain evidence="1 2">CENA114</strain>
        <plasmid evidence="2">pboct2</plasmid>
    </source>
</reference>
<dbReference type="EMBL" id="CP030120">
    <property type="protein sequence ID" value="QDL12794.1"/>
    <property type="molecule type" value="Genomic_DNA"/>
</dbReference>